<dbReference type="AlphaFoldDB" id="A0A0G1C7Q0"/>
<evidence type="ECO:0000259" key="3">
    <source>
        <dbReference type="PROSITE" id="PS50110"/>
    </source>
</evidence>
<dbReference type="InterPro" id="IPR011006">
    <property type="entry name" value="CheY-like_superfamily"/>
</dbReference>
<dbReference type="Pfam" id="PF00072">
    <property type="entry name" value="Response_reg"/>
    <property type="match status" value="1"/>
</dbReference>
<protein>
    <submittedName>
        <fullName evidence="4">Sigma-54 dependent DNA-binding response regulator</fullName>
    </submittedName>
</protein>
<comment type="caution">
    <text evidence="4">The sequence shown here is derived from an EMBL/GenBank/DDBJ whole genome shotgun (WGS) entry which is preliminary data.</text>
</comment>
<dbReference type="SMART" id="SM00448">
    <property type="entry name" value="REC"/>
    <property type="match status" value="1"/>
</dbReference>
<feature type="domain" description="Response regulatory" evidence="3">
    <location>
        <begin position="3"/>
        <end position="120"/>
    </location>
</feature>
<proteinExistence type="predicted"/>
<keyword evidence="1 2" id="KW-0597">Phosphoprotein</keyword>
<evidence type="ECO:0000313" key="4">
    <source>
        <dbReference type="EMBL" id="KKS81670.1"/>
    </source>
</evidence>
<feature type="modified residue" description="4-aspartylphosphate" evidence="2">
    <location>
        <position position="52"/>
    </location>
</feature>
<dbReference type="SUPFAM" id="SSF52172">
    <property type="entry name" value="CheY-like"/>
    <property type="match status" value="1"/>
</dbReference>
<evidence type="ECO:0000313" key="5">
    <source>
        <dbReference type="Proteomes" id="UP000034810"/>
    </source>
</evidence>
<dbReference type="GO" id="GO:0000160">
    <property type="term" value="P:phosphorelay signal transduction system"/>
    <property type="evidence" value="ECO:0007669"/>
    <property type="project" value="InterPro"/>
</dbReference>
<organism evidence="4 5">
    <name type="scientific">Candidatus Wolfebacteria bacterium GW2011_GWC1_43_10</name>
    <dbReference type="NCBI Taxonomy" id="1619011"/>
    <lineage>
        <taxon>Bacteria</taxon>
        <taxon>Candidatus Wolfeibacteriota</taxon>
    </lineage>
</organism>
<dbReference type="EMBL" id="LCFA01000018">
    <property type="protein sequence ID" value="KKS81670.1"/>
    <property type="molecule type" value="Genomic_DNA"/>
</dbReference>
<dbReference type="PANTHER" id="PTHR44591">
    <property type="entry name" value="STRESS RESPONSE REGULATOR PROTEIN 1"/>
    <property type="match status" value="1"/>
</dbReference>
<name>A0A0G1C7Q0_9BACT</name>
<gene>
    <name evidence="4" type="ORF">UV58_C0018G0004</name>
</gene>
<keyword evidence="4" id="KW-0238">DNA-binding</keyword>
<sequence>MKRILIVDDDVYLRELYSELLISDTIHVDTAIDGQDGLTKASQGGYDLILLDVMMPKLDGLQVLTALKASPPATANGPIYLLTNLAHEPVVEEALKHGAAGFLVKSDLTPQQFVEQAQQFLGRT</sequence>
<dbReference type="PANTHER" id="PTHR44591:SF3">
    <property type="entry name" value="RESPONSE REGULATORY DOMAIN-CONTAINING PROTEIN"/>
    <property type="match status" value="1"/>
</dbReference>
<evidence type="ECO:0000256" key="1">
    <source>
        <dbReference type="ARBA" id="ARBA00022553"/>
    </source>
</evidence>
<dbReference type="PROSITE" id="PS50110">
    <property type="entry name" value="RESPONSE_REGULATORY"/>
    <property type="match status" value="1"/>
</dbReference>
<dbReference type="Gene3D" id="3.40.50.2300">
    <property type="match status" value="1"/>
</dbReference>
<dbReference type="CDD" id="cd17574">
    <property type="entry name" value="REC_OmpR"/>
    <property type="match status" value="1"/>
</dbReference>
<evidence type="ECO:0000256" key="2">
    <source>
        <dbReference type="PROSITE-ProRule" id="PRU00169"/>
    </source>
</evidence>
<dbReference type="InterPro" id="IPR001789">
    <property type="entry name" value="Sig_transdc_resp-reg_receiver"/>
</dbReference>
<dbReference type="GO" id="GO:0003677">
    <property type="term" value="F:DNA binding"/>
    <property type="evidence" value="ECO:0007669"/>
    <property type="project" value="UniProtKB-KW"/>
</dbReference>
<accession>A0A0G1C7Q0</accession>
<reference evidence="4 5" key="1">
    <citation type="journal article" date="2015" name="Nature">
        <title>rRNA introns, odd ribosomes, and small enigmatic genomes across a large radiation of phyla.</title>
        <authorList>
            <person name="Brown C.T."/>
            <person name="Hug L.A."/>
            <person name="Thomas B.C."/>
            <person name="Sharon I."/>
            <person name="Castelle C.J."/>
            <person name="Singh A."/>
            <person name="Wilkins M.J."/>
            <person name="Williams K.H."/>
            <person name="Banfield J.F."/>
        </authorList>
    </citation>
    <scope>NUCLEOTIDE SEQUENCE [LARGE SCALE GENOMIC DNA]</scope>
</reference>
<dbReference type="InterPro" id="IPR050595">
    <property type="entry name" value="Bact_response_regulator"/>
</dbReference>
<dbReference type="Proteomes" id="UP000034810">
    <property type="component" value="Unassembled WGS sequence"/>
</dbReference>